<dbReference type="GO" id="GO:0007165">
    <property type="term" value="P:signal transduction"/>
    <property type="evidence" value="ECO:0007669"/>
    <property type="project" value="UniProtKB-ARBA"/>
</dbReference>
<name>A0A561XQ87_ACIDE</name>
<dbReference type="InterPro" id="IPR001633">
    <property type="entry name" value="EAL_dom"/>
</dbReference>
<evidence type="ECO:0000259" key="9">
    <source>
        <dbReference type="PROSITE" id="PS50113"/>
    </source>
</evidence>
<dbReference type="CDD" id="cd01949">
    <property type="entry name" value="GGDEF"/>
    <property type="match status" value="1"/>
</dbReference>
<dbReference type="SMART" id="SM00091">
    <property type="entry name" value="PAS"/>
    <property type="match status" value="2"/>
</dbReference>
<dbReference type="Pfam" id="PF00990">
    <property type="entry name" value="GGDEF"/>
    <property type="match status" value="1"/>
</dbReference>
<dbReference type="PANTHER" id="PTHR44757:SF2">
    <property type="entry name" value="BIOFILM ARCHITECTURE MAINTENANCE PROTEIN MBAA"/>
    <property type="match status" value="1"/>
</dbReference>
<dbReference type="InterPro" id="IPR043128">
    <property type="entry name" value="Rev_trsase/Diguanyl_cyclase"/>
</dbReference>
<evidence type="ECO:0000259" key="12">
    <source>
        <dbReference type="PROSITE" id="PS50887"/>
    </source>
</evidence>
<dbReference type="SUPFAM" id="SSF55073">
    <property type="entry name" value="Nucleotide cyclase"/>
    <property type="match status" value="1"/>
</dbReference>
<feature type="domain" description="CHASE" evidence="10">
    <location>
        <begin position="100"/>
        <end position="263"/>
    </location>
</feature>
<feature type="domain" description="PAS" evidence="8">
    <location>
        <begin position="380"/>
        <end position="451"/>
    </location>
</feature>
<dbReference type="Pfam" id="PF08447">
    <property type="entry name" value="PAS_3"/>
    <property type="match status" value="2"/>
</dbReference>
<dbReference type="SMART" id="SM00086">
    <property type="entry name" value="PAC"/>
    <property type="match status" value="2"/>
</dbReference>
<dbReference type="Pfam" id="PF00563">
    <property type="entry name" value="EAL"/>
    <property type="match status" value="1"/>
</dbReference>
<feature type="compositionally biased region" description="Low complexity" evidence="6">
    <location>
        <begin position="14"/>
        <end position="25"/>
    </location>
</feature>
<dbReference type="SMART" id="SM01079">
    <property type="entry name" value="CHASE"/>
    <property type="match status" value="1"/>
</dbReference>
<evidence type="ECO:0000313" key="13">
    <source>
        <dbReference type="EMBL" id="TWG38270.1"/>
    </source>
</evidence>
<evidence type="ECO:0000256" key="6">
    <source>
        <dbReference type="SAM" id="MobiDB-lite"/>
    </source>
</evidence>
<dbReference type="InterPro" id="IPR035965">
    <property type="entry name" value="PAS-like_dom_sf"/>
</dbReference>
<evidence type="ECO:0000256" key="2">
    <source>
        <dbReference type="ARBA" id="ARBA00022692"/>
    </source>
</evidence>
<feature type="region of interest" description="Disordered" evidence="6">
    <location>
        <begin position="1"/>
        <end position="25"/>
    </location>
</feature>
<dbReference type="PROSITE" id="PS50887">
    <property type="entry name" value="GGDEF"/>
    <property type="match status" value="1"/>
</dbReference>
<dbReference type="FunFam" id="3.20.20.450:FF:000001">
    <property type="entry name" value="Cyclic di-GMP phosphodiesterase yahA"/>
    <property type="match status" value="1"/>
</dbReference>
<feature type="transmembrane region" description="Helical" evidence="7">
    <location>
        <begin position="337"/>
        <end position="360"/>
    </location>
</feature>
<feature type="domain" description="PAS" evidence="8">
    <location>
        <begin position="508"/>
        <end position="563"/>
    </location>
</feature>
<dbReference type="InterPro" id="IPR006189">
    <property type="entry name" value="CHASE_dom"/>
</dbReference>
<evidence type="ECO:0000256" key="4">
    <source>
        <dbReference type="ARBA" id="ARBA00023136"/>
    </source>
</evidence>
<dbReference type="InterPro" id="IPR000160">
    <property type="entry name" value="GGDEF_dom"/>
</dbReference>
<dbReference type="FunFam" id="3.30.70.270:FF:000001">
    <property type="entry name" value="Diguanylate cyclase domain protein"/>
    <property type="match status" value="1"/>
</dbReference>
<dbReference type="GO" id="GO:0016020">
    <property type="term" value="C:membrane"/>
    <property type="evidence" value="ECO:0007669"/>
    <property type="project" value="UniProtKB-SubCell"/>
</dbReference>
<dbReference type="Gene3D" id="3.30.450.350">
    <property type="entry name" value="CHASE domain"/>
    <property type="match status" value="1"/>
</dbReference>
<dbReference type="SMART" id="SM00052">
    <property type="entry name" value="EAL"/>
    <property type="match status" value="1"/>
</dbReference>
<proteinExistence type="predicted"/>
<dbReference type="Gene3D" id="3.20.20.450">
    <property type="entry name" value="EAL domain"/>
    <property type="match status" value="1"/>
</dbReference>
<evidence type="ECO:0000256" key="5">
    <source>
        <dbReference type="ARBA" id="ARBA00051114"/>
    </source>
</evidence>
<comment type="subcellular location">
    <subcellularLocation>
        <location evidence="1">Membrane</location>
    </subcellularLocation>
</comment>
<comment type="caution">
    <text evidence="13">The sequence shown here is derived from an EMBL/GenBank/DDBJ whole genome shotgun (WGS) entry which is preliminary data.</text>
</comment>
<organism evidence="13 14">
    <name type="scientific">Acidovorax delafieldii</name>
    <name type="common">Pseudomonas delafieldii</name>
    <dbReference type="NCBI Taxonomy" id="47920"/>
    <lineage>
        <taxon>Bacteria</taxon>
        <taxon>Pseudomonadati</taxon>
        <taxon>Pseudomonadota</taxon>
        <taxon>Betaproteobacteria</taxon>
        <taxon>Burkholderiales</taxon>
        <taxon>Comamonadaceae</taxon>
        <taxon>Acidovorax</taxon>
    </lineage>
</organism>
<dbReference type="GO" id="GO:0071111">
    <property type="term" value="F:cyclic-guanylate-specific phosphodiesterase activity"/>
    <property type="evidence" value="ECO:0007669"/>
    <property type="project" value="UniProtKB-EC"/>
</dbReference>
<dbReference type="InterPro" id="IPR013655">
    <property type="entry name" value="PAS_fold_3"/>
</dbReference>
<dbReference type="PROSITE" id="PS50112">
    <property type="entry name" value="PAS"/>
    <property type="match status" value="2"/>
</dbReference>
<keyword evidence="3 7" id="KW-1133">Transmembrane helix</keyword>
<evidence type="ECO:0000313" key="14">
    <source>
        <dbReference type="Proteomes" id="UP000321485"/>
    </source>
</evidence>
<keyword evidence="2 7" id="KW-0812">Transmembrane</keyword>
<comment type="catalytic activity">
    <reaction evidence="5">
        <text>3',3'-c-di-GMP + H2O = 5'-phosphoguanylyl(3'-&gt;5')guanosine + H(+)</text>
        <dbReference type="Rhea" id="RHEA:24902"/>
        <dbReference type="ChEBI" id="CHEBI:15377"/>
        <dbReference type="ChEBI" id="CHEBI:15378"/>
        <dbReference type="ChEBI" id="CHEBI:58754"/>
        <dbReference type="ChEBI" id="CHEBI:58805"/>
        <dbReference type="EC" id="3.1.4.52"/>
    </reaction>
    <physiologicalReaction direction="left-to-right" evidence="5">
        <dbReference type="Rhea" id="RHEA:24903"/>
    </physiologicalReaction>
</comment>
<dbReference type="SMART" id="SM00267">
    <property type="entry name" value="GGDEF"/>
    <property type="match status" value="1"/>
</dbReference>
<evidence type="ECO:0000259" key="10">
    <source>
        <dbReference type="PROSITE" id="PS50839"/>
    </source>
</evidence>
<dbReference type="NCBIfam" id="TIGR00254">
    <property type="entry name" value="GGDEF"/>
    <property type="match status" value="1"/>
</dbReference>
<feature type="transmembrane region" description="Helical" evidence="7">
    <location>
        <begin position="33"/>
        <end position="54"/>
    </location>
</feature>
<evidence type="ECO:0000256" key="7">
    <source>
        <dbReference type="SAM" id="Phobius"/>
    </source>
</evidence>
<dbReference type="InterPro" id="IPR042240">
    <property type="entry name" value="CHASE_sf"/>
</dbReference>
<evidence type="ECO:0000256" key="1">
    <source>
        <dbReference type="ARBA" id="ARBA00004370"/>
    </source>
</evidence>
<feature type="domain" description="PAC" evidence="9">
    <location>
        <begin position="455"/>
        <end position="507"/>
    </location>
</feature>
<accession>A0A561XQ87</accession>
<dbReference type="Proteomes" id="UP000321485">
    <property type="component" value="Unassembled WGS sequence"/>
</dbReference>
<dbReference type="GO" id="GO:0071732">
    <property type="term" value="P:cellular response to nitric oxide"/>
    <property type="evidence" value="ECO:0007669"/>
    <property type="project" value="UniProtKB-ARBA"/>
</dbReference>
<dbReference type="Gene3D" id="3.30.70.270">
    <property type="match status" value="1"/>
</dbReference>
<dbReference type="PROSITE" id="PS50839">
    <property type="entry name" value="CHASE"/>
    <property type="match status" value="1"/>
</dbReference>
<dbReference type="PANTHER" id="PTHR44757">
    <property type="entry name" value="DIGUANYLATE CYCLASE DGCP"/>
    <property type="match status" value="1"/>
</dbReference>
<feature type="domain" description="EAL" evidence="11">
    <location>
        <begin position="809"/>
        <end position="1062"/>
    </location>
</feature>
<dbReference type="PROSITE" id="PS50113">
    <property type="entry name" value="PAC"/>
    <property type="match status" value="1"/>
</dbReference>
<evidence type="ECO:0000259" key="11">
    <source>
        <dbReference type="PROSITE" id="PS50883"/>
    </source>
</evidence>
<evidence type="ECO:0000259" key="8">
    <source>
        <dbReference type="PROSITE" id="PS50112"/>
    </source>
</evidence>
<keyword evidence="4 7" id="KW-0472">Membrane</keyword>
<dbReference type="CDD" id="cd01948">
    <property type="entry name" value="EAL"/>
    <property type="match status" value="1"/>
</dbReference>
<dbReference type="EMBL" id="VJWE01000012">
    <property type="protein sequence ID" value="TWG38270.1"/>
    <property type="molecule type" value="Genomic_DNA"/>
</dbReference>
<dbReference type="Pfam" id="PF03924">
    <property type="entry name" value="CHASE"/>
    <property type="match status" value="1"/>
</dbReference>
<feature type="domain" description="GGDEF" evidence="12">
    <location>
        <begin position="662"/>
        <end position="800"/>
    </location>
</feature>
<dbReference type="InterPro" id="IPR029787">
    <property type="entry name" value="Nucleotide_cyclase"/>
</dbReference>
<dbReference type="SUPFAM" id="SSF55785">
    <property type="entry name" value="PYP-like sensor domain (PAS domain)"/>
    <property type="match status" value="2"/>
</dbReference>
<dbReference type="InterPro" id="IPR052155">
    <property type="entry name" value="Biofilm_reg_signaling"/>
</dbReference>
<dbReference type="CDD" id="cd00130">
    <property type="entry name" value="PAS"/>
    <property type="match status" value="2"/>
</dbReference>
<protein>
    <submittedName>
        <fullName evidence="13">Diguanylate cyclase/phosphodiesterase with PAS/PAC and Chase sensor(S)</fullName>
    </submittedName>
</protein>
<sequence>MVSGRLPGQQSKGTSLTSSTSSPLAALAPPSRYRHWVAGMGVAVLGLVVSLWLAQHQAASMAQIEEARFTQETRAFAEALSQRIAGHTEVVNGLRGLFTANPRLSRLDFERAASEMEVGQRYPGVRNLSFTRWVPGREREAYEARVRADTSLSPDGLPQFKIHPPGERAEYFVAEYLWPMFGNEGVLGLDISAQPANLAAMRYSRDSGQTVVSAPFDLLQETTHRAGIVIRVPVFDPTAGTAEQRFVGAVASTLRVYDLVQGLGSQGFLNGIAVAMADLGPVRPDSGDAMVRPLLEQTAPGLPGVRPLVRELGVHDRRWQLTFYPTRSFLTASETRLPWLAGLAAAVVSLLLASVVALLVRQRTLALVRAQLSDDARRESEERFRALFNQATVGVAQVDSATGQFVRVNQRYADILGYSPEEMVGMTFQSLTHPDDLAADLAQVRRLQSGDVPEYRLEKRYIHKDGHEVWGDLTVSSMWASGSAPGHHIAVVQDITARKRMEENLRANEQRLRSILERLPMGLCLVQDDGLISFRNQRYVQICGYTQEEVPDTDTWWQRAYPDAAERDAIRQRLLDTRHLGVIPLAEYTIRCADGKYKPVEISGIFVEGGRLITMQDLSERKAAEEEINQLAYYDPLTRLPNRRLLMDRLQQALATSARHQRSGALLMLDLDNFKTVNETRGHDRGDALLLQVAHRLRGCVHEDDTVARQGGDEFVVVLEDLGDSPEEAAARAEDVGQRILGVLREPYQIDGAAHHSSLSMGVTIYSGTRETVDELLKRADLALYQAKNAGRDTLRFYDPQMQAAVSARATLELDMRVGLAQGQFELYYQPQIDHGRITGAEALLRWRHPRDGFISPAHFIPLAEETGLILPLGEWVLQAACRRLAAWAQQPDLALLSLAVNVSPRQFHQSGFVAQVLAALAGAGADGHQLKLEMTEGLLLQDVEDTIDKMGQLKGYGVGFSLDDFGTGYSSLSYLKRLPLDQLKIDQSFVRDVLTDPNDAAIARTVVALGTSLGLRVIAEGVETEAQREFLERHHCHAWQGYLLSPPVAVAEFEALVRRTNGALDGRLG</sequence>
<dbReference type="AlphaFoldDB" id="A0A561XQ87"/>
<evidence type="ECO:0000256" key="3">
    <source>
        <dbReference type="ARBA" id="ARBA00022989"/>
    </source>
</evidence>
<gene>
    <name evidence="13" type="ORF">ATF69_2212</name>
</gene>
<reference evidence="13 14" key="1">
    <citation type="journal article" date="2015" name="Stand. Genomic Sci.">
        <title>Genomic Encyclopedia of Bacterial and Archaeal Type Strains, Phase III: the genomes of soil and plant-associated and newly described type strains.</title>
        <authorList>
            <person name="Whitman W.B."/>
            <person name="Woyke T."/>
            <person name="Klenk H.P."/>
            <person name="Zhou Y."/>
            <person name="Lilburn T.G."/>
            <person name="Beck B.J."/>
            <person name="De Vos P."/>
            <person name="Vandamme P."/>
            <person name="Eisen J.A."/>
            <person name="Garrity G."/>
            <person name="Hugenholtz P."/>
            <person name="Kyrpides N.C."/>
        </authorList>
    </citation>
    <scope>NUCLEOTIDE SEQUENCE [LARGE SCALE GENOMIC DNA]</scope>
    <source>
        <strain evidence="13 14">DSM 64</strain>
    </source>
</reference>
<dbReference type="SUPFAM" id="SSF141868">
    <property type="entry name" value="EAL domain-like"/>
    <property type="match status" value="1"/>
</dbReference>
<dbReference type="InterPro" id="IPR000014">
    <property type="entry name" value="PAS"/>
</dbReference>
<dbReference type="PROSITE" id="PS50883">
    <property type="entry name" value="EAL"/>
    <property type="match status" value="1"/>
</dbReference>
<dbReference type="InterPro" id="IPR035919">
    <property type="entry name" value="EAL_sf"/>
</dbReference>
<dbReference type="InterPro" id="IPR001610">
    <property type="entry name" value="PAC"/>
</dbReference>
<dbReference type="InterPro" id="IPR000700">
    <property type="entry name" value="PAS-assoc_C"/>
</dbReference>
<dbReference type="Gene3D" id="3.30.450.20">
    <property type="entry name" value="PAS domain"/>
    <property type="match status" value="2"/>
</dbReference>
<dbReference type="NCBIfam" id="TIGR00229">
    <property type="entry name" value="sensory_box"/>
    <property type="match status" value="2"/>
</dbReference>